<keyword evidence="1" id="KW-0946">Virion</keyword>
<evidence type="ECO:0000256" key="2">
    <source>
        <dbReference type="ARBA" id="ARBA00023200"/>
    </source>
</evidence>
<name>A0A7H0XFR8_9CAUD</name>
<evidence type="ECO:0000313" key="3">
    <source>
        <dbReference type="EMBL" id="QNR53858.1"/>
    </source>
</evidence>
<dbReference type="InterPro" id="IPR005564">
    <property type="entry name" value="Major_capsid_GpE"/>
</dbReference>
<dbReference type="Proteomes" id="UP000516415">
    <property type="component" value="Segment"/>
</dbReference>
<keyword evidence="4" id="KW-1185">Reference proteome</keyword>
<gene>
    <name evidence="3" type="ORF">phiK7A1_070</name>
</gene>
<proteinExistence type="predicted"/>
<dbReference type="GO" id="GO:0019028">
    <property type="term" value="C:viral capsid"/>
    <property type="evidence" value="ECO:0007669"/>
    <property type="project" value="UniProtKB-KW"/>
</dbReference>
<reference evidence="3 4" key="1">
    <citation type="submission" date="2020-07" db="EMBL/GenBank/DDBJ databases">
        <authorList>
            <person name="Martino G."/>
            <person name="Holtappels D."/>
            <person name="Wagemans J."/>
            <person name="Lavigne R."/>
            <person name="Turina M."/>
            <person name="Ciuffo M."/>
        </authorList>
    </citation>
    <scope>NUCLEOTIDE SEQUENCE [LARGE SCALE GENOMIC DNA]</scope>
</reference>
<organism evidence="3 4">
    <name type="scientific">Pseudomonas phage phiK7A1</name>
    <dbReference type="NCBI Taxonomy" id="2759194"/>
    <lineage>
        <taxon>Viruses</taxon>
        <taxon>Duplodnaviria</taxon>
        <taxon>Heunggongvirae</taxon>
        <taxon>Uroviricota</taxon>
        <taxon>Caudoviricetes</taxon>
        <taxon>Vandenendeviridae</taxon>
        <taxon>Gorskivirinae</taxon>
        <taxon>Torinovirus</taxon>
        <taxon>Torinovirus K7A1</taxon>
    </lineage>
</organism>
<evidence type="ECO:0000313" key="4">
    <source>
        <dbReference type="Proteomes" id="UP000516415"/>
    </source>
</evidence>
<keyword evidence="2" id="KW-1035">Host cytoplasm</keyword>
<keyword evidence="1" id="KW-0167">Capsid protein</keyword>
<protein>
    <submittedName>
        <fullName evidence="3">Major capsid protein</fullName>
    </submittedName>
</protein>
<dbReference type="Pfam" id="PF03864">
    <property type="entry name" value="Phage_cap_E"/>
    <property type="match status" value="1"/>
</dbReference>
<sequence length="353" mass="39725">MSQVQIAKAATRSFASTATSIYEYTDLSHNLMIIPNVWSLSEQLGIFNTDTTNMGTITIEEITSGFGLIKDVHRGARHTVSMDATRRMHAFALPHFTLDDAITPQDVQGKRAYGADVLETVAAVKARKMETIRKSWAATHEKARWHTIVTGTSYAPNATTQYDWYAQFGQTRKVIDFQLNTSTTDLMAKTEEVFAYIQDNSEDGQVRSEIYGVASPEFFAKLIAHPTLKALYLAYQQSPNILQERLRAAGFDARYRSFTVGNITYIEYRGVGPDGVRYIPVGDVYFLPADKGDNFTTYYGPADHFDYINTQGQEMYAFEYGDNRGQMIEIQTESNFIDVLRRPQLIVRGTVGA</sequence>
<dbReference type="EMBL" id="MT740307">
    <property type="protein sequence ID" value="QNR53858.1"/>
    <property type="molecule type" value="Genomic_DNA"/>
</dbReference>
<accession>A0A7H0XFR8</accession>
<evidence type="ECO:0000256" key="1">
    <source>
        <dbReference type="ARBA" id="ARBA00022561"/>
    </source>
</evidence>